<comment type="caution">
    <text evidence="1">The sequence shown here is derived from an EMBL/GenBank/DDBJ whole genome shotgun (WGS) entry which is preliminary data.</text>
</comment>
<reference evidence="1" key="1">
    <citation type="journal article" date="2020" name="G3 (Bethesda)">
        <title>High-Quality Assemblies for Three Invasive Social Wasps from the &lt;i&gt;Vespula&lt;/i&gt; Genus.</title>
        <authorList>
            <person name="Harrop T.W.R."/>
            <person name="Guhlin J."/>
            <person name="McLaughlin G.M."/>
            <person name="Permina E."/>
            <person name="Stockwell P."/>
            <person name="Gilligan J."/>
            <person name="Le Lec M.F."/>
            <person name="Gruber M.A.M."/>
            <person name="Quinn O."/>
            <person name="Lovegrove M."/>
            <person name="Duncan E.J."/>
            <person name="Remnant E.J."/>
            <person name="Van Eeckhoven J."/>
            <person name="Graham B."/>
            <person name="Knapp R.A."/>
            <person name="Langford K.W."/>
            <person name="Kronenberg Z."/>
            <person name="Press M.O."/>
            <person name="Eacker S.M."/>
            <person name="Wilson-Rankin E.E."/>
            <person name="Purcell J."/>
            <person name="Lester P.J."/>
            <person name="Dearden P.K."/>
        </authorList>
    </citation>
    <scope>NUCLEOTIDE SEQUENCE</scope>
    <source>
        <strain evidence="1">Volc-1</strain>
    </source>
</reference>
<dbReference type="EMBL" id="JACSDY010000008">
    <property type="protein sequence ID" value="KAF7422067.1"/>
    <property type="molecule type" value="Genomic_DNA"/>
</dbReference>
<evidence type="ECO:0000313" key="1">
    <source>
        <dbReference type="EMBL" id="KAF7422067.1"/>
    </source>
</evidence>
<proteinExistence type="predicted"/>
<accession>A0A834NZH6</accession>
<protein>
    <submittedName>
        <fullName evidence="1">Uncharacterized protein</fullName>
    </submittedName>
</protein>
<sequence length="178" mass="20976">MEKQSTMKDQCEWRRRGLQRYANACSATALLPYSDVNYAEVSRFKESLVTWKLGLPCLSALSRFVCRSNCTLEWKQTHRLAVGYNHRIIVSSFGHREQLAEVFQIILNSKYPTDCNLYEEFDSRLRDLLFRFSRECFQRLKTRYERTLTPSVPYECILLGKRFNKELSTEDKFDSANG</sequence>
<dbReference type="Proteomes" id="UP000600918">
    <property type="component" value="Unassembled WGS sequence"/>
</dbReference>
<keyword evidence="2" id="KW-1185">Reference proteome</keyword>
<gene>
    <name evidence="1" type="ORF">H0235_009903</name>
</gene>
<dbReference type="AlphaFoldDB" id="A0A834NZH6"/>
<organism evidence="1 2">
    <name type="scientific">Vespula pensylvanica</name>
    <name type="common">Western yellow jacket</name>
    <name type="synonym">Wasp</name>
    <dbReference type="NCBI Taxonomy" id="30213"/>
    <lineage>
        <taxon>Eukaryota</taxon>
        <taxon>Metazoa</taxon>
        <taxon>Ecdysozoa</taxon>
        <taxon>Arthropoda</taxon>
        <taxon>Hexapoda</taxon>
        <taxon>Insecta</taxon>
        <taxon>Pterygota</taxon>
        <taxon>Neoptera</taxon>
        <taxon>Endopterygota</taxon>
        <taxon>Hymenoptera</taxon>
        <taxon>Apocrita</taxon>
        <taxon>Aculeata</taxon>
        <taxon>Vespoidea</taxon>
        <taxon>Vespidae</taxon>
        <taxon>Vespinae</taxon>
        <taxon>Vespula</taxon>
    </lineage>
</organism>
<evidence type="ECO:0000313" key="2">
    <source>
        <dbReference type="Proteomes" id="UP000600918"/>
    </source>
</evidence>
<name>A0A834NZH6_VESPE</name>